<evidence type="ECO:0000256" key="1">
    <source>
        <dbReference type="SAM" id="SignalP"/>
    </source>
</evidence>
<gene>
    <name evidence="3" type="ORF">HP552_04990</name>
</gene>
<dbReference type="InterPro" id="IPR012854">
    <property type="entry name" value="Cu_amine_oxidase-like_N"/>
</dbReference>
<keyword evidence="4" id="KW-1185">Reference proteome</keyword>
<feature type="signal peptide" evidence="1">
    <location>
        <begin position="1"/>
        <end position="24"/>
    </location>
</feature>
<dbReference type="AlphaFoldDB" id="A0A7Y6BUD3"/>
<protein>
    <submittedName>
        <fullName evidence="3">Copper amine oxidase N-terminal domain-containing protein</fullName>
    </submittedName>
</protein>
<feature type="chain" id="PRO_5030647042" evidence="1">
    <location>
        <begin position="25"/>
        <end position="212"/>
    </location>
</feature>
<reference evidence="3 4" key="1">
    <citation type="submission" date="2020-05" db="EMBL/GenBank/DDBJ databases">
        <title>Genome Sequencing of Type Strains.</title>
        <authorList>
            <person name="Lemaire J.F."/>
            <person name="Inderbitzin P."/>
            <person name="Gregorio O.A."/>
            <person name="Collins S.B."/>
            <person name="Wespe N."/>
            <person name="Knight-Connoni V."/>
        </authorList>
    </citation>
    <scope>NUCLEOTIDE SEQUENCE [LARGE SCALE GENOMIC DNA]</scope>
    <source>
        <strain evidence="3 4">LMG 21957</strain>
    </source>
</reference>
<accession>A0A7Y6BUD3</accession>
<comment type="caution">
    <text evidence="3">The sequence shown here is derived from an EMBL/GenBank/DDBJ whole genome shotgun (WGS) entry which is preliminary data.</text>
</comment>
<dbReference type="Pfam" id="PF07833">
    <property type="entry name" value="Cu_amine_oxidN1"/>
    <property type="match status" value="1"/>
</dbReference>
<name>A0A7Y6BUD3_9BACL</name>
<sequence>MKRIVKIGLAGVLLTSVFSAGAYAASVVPKVFIHGNDIKSSSTAPKLIDGSVYVALRTISEGLGADIQWDNKSKTVYVNSDPKFDGESSSVSYVNERNLAFNWIMAYDERRREDVFALNASGFKTDIYNESFPSGTYNMGTIVEMQPVDHDAKSLTVRIIQRVTAEDDYNVKIENWKFTFEGTDKIKSVLVVPKSTQYLDRYTLFPGTSFGM</sequence>
<dbReference type="InterPro" id="IPR036582">
    <property type="entry name" value="Mao_N_sf"/>
</dbReference>
<evidence type="ECO:0000259" key="2">
    <source>
        <dbReference type="Pfam" id="PF07833"/>
    </source>
</evidence>
<evidence type="ECO:0000313" key="3">
    <source>
        <dbReference type="EMBL" id="NUU74596.1"/>
    </source>
</evidence>
<proteinExistence type="predicted"/>
<dbReference type="SUPFAM" id="SSF55383">
    <property type="entry name" value="Copper amine oxidase, domain N"/>
    <property type="match status" value="1"/>
</dbReference>
<dbReference type="Proteomes" id="UP000526125">
    <property type="component" value="Unassembled WGS sequence"/>
</dbReference>
<feature type="domain" description="Copper amine oxidase-like N-terminal" evidence="2">
    <location>
        <begin position="33"/>
        <end position="78"/>
    </location>
</feature>
<dbReference type="EMBL" id="JABMCB010000154">
    <property type="protein sequence ID" value="NUU74596.1"/>
    <property type="molecule type" value="Genomic_DNA"/>
</dbReference>
<organism evidence="3 4">
    <name type="scientific">Paenibacillus xylanilyticus</name>
    <dbReference type="NCBI Taxonomy" id="248903"/>
    <lineage>
        <taxon>Bacteria</taxon>
        <taxon>Bacillati</taxon>
        <taxon>Bacillota</taxon>
        <taxon>Bacilli</taxon>
        <taxon>Bacillales</taxon>
        <taxon>Paenibacillaceae</taxon>
        <taxon>Paenibacillus</taxon>
    </lineage>
</organism>
<evidence type="ECO:0000313" key="4">
    <source>
        <dbReference type="Proteomes" id="UP000526125"/>
    </source>
</evidence>
<keyword evidence="1" id="KW-0732">Signal</keyword>
<dbReference type="RefSeq" id="WP_175394501.1">
    <property type="nucleotide sequence ID" value="NZ_JABMCB010000154.1"/>
</dbReference>